<evidence type="ECO:0000256" key="4">
    <source>
        <dbReference type="ARBA" id="ARBA00023235"/>
    </source>
</evidence>
<evidence type="ECO:0000256" key="3">
    <source>
        <dbReference type="ARBA" id="ARBA00023110"/>
    </source>
</evidence>
<dbReference type="EC" id="5.2.1.8" evidence="5"/>
<comment type="catalytic activity">
    <reaction evidence="1 5">
        <text>[protein]-peptidylproline (omega=180) = [protein]-peptidylproline (omega=0)</text>
        <dbReference type="Rhea" id="RHEA:16237"/>
        <dbReference type="Rhea" id="RHEA-COMP:10747"/>
        <dbReference type="Rhea" id="RHEA-COMP:10748"/>
        <dbReference type="ChEBI" id="CHEBI:83833"/>
        <dbReference type="ChEBI" id="CHEBI:83834"/>
        <dbReference type="EC" id="5.2.1.8"/>
    </reaction>
</comment>
<organism evidence="7 8">
    <name type="scientific">Paenibacillus cisolokensis</name>
    <dbReference type="NCBI Taxonomy" id="1658519"/>
    <lineage>
        <taxon>Bacteria</taxon>
        <taxon>Bacillati</taxon>
        <taxon>Bacillota</taxon>
        <taxon>Bacilli</taxon>
        <taxon>Bacillales</taxon>
        <taxon>Paenibacillaceae</taxon>
        <taxon>Paenibacillus</taxon>
    </lineage>
</organism>
<accession>A0ABQ4N407</accession>
<keyword evidence="8" id="KW-1185">Reference proteome</keyword>
<keyword evidence="5" id="KW-0732">Signal</keyword>
<dbReference type="PROSITE" id="PS50072">
    <property type="entry name" value="CSA_PPIASE_2"/>
    <property type="match status" value="1"/>
</dbReference>
<sequence>MMHRMRLVPIIGAAAAFVLLLTGCGQARHANSAVTGEEPNERVMRWDKMPDMTIDLNKTYKARFQTNKGEFTVKLFAEEAPTTVNNFVFLAREGFYDGLPFFRIIESYMIQTGDPDGTGTGGPGYTIPDELDTGFRYEPGIVAMANTGKPNTGGSQFFIGTGPDMENLNQMPNYTIFGKVESGMETVLELARTPVGWSDVYQAQTEPLEEAKIEKVTIIEE</sequence>
<feature type="signal peptide" evidence="5">
    <location>
        <begin position="1"/>
        <end position="27"/>
    </location>
</feature>
<dbReference type="Gene3D" id="2.40.100.10">
    <property type="entry name" value="Cyclophilin-like"/>
    <property type="match status" value="1"/>
</dbReference>
<dbReference type="CDD" id="cd00317">
    <property type="entry name" value="cyclophilin"/>
    <property type="match status" value="1"/>
</dbReference>
<keyword evidence="4 5" id="KW-0413">Isomerase</keyword>
<feature type="chain" id="PRO_5044976329" description="Peptidyl-prolyl cis-trans isomerase" evidence="5">
    <location>
        <begin position="28"/>
        <end position="221"/>
    </location>
</feature>
<dbReference type="PANTHER" id="PTHR45625:SF4">
    <property type="entry name" value="PEPTIDYLPROLYL ISOMERASE DOMAIN AND WD REPEAT-CONTAINING PROTEIN 1"/>
    <property type="match status" value="1"/>
</dbReference>
<evidence type="ECO:0000313" key="8">
    <source>
        <dbReference type="Proteomes" id="UP000680304"/>
    </source>
</evidence>
<comment type="function">
    <text evidence="2 5">PPIases accelerate the folding of proteins. It catalyzes the cis-trans isomerization of proline imidic peptide bonds in oligopeptides.</text>
</comment>
<dbReference type="RefSeq" id="WP_307860408.1">
    <property type="nucleotide sequence ID" value="NZ_BOVJ01000048.1"/>
</dbReference>
<keyword evidence="3 5" id="KW-0697">Rotamase</keyword>
<evidence type="ECO:0000256" key="1">
    <source>
        <dbReference type="ARBA" id="ARBA00000971"/>
    </source>
</evidence>
<dbReference type="PANTHER" id="PTHR45625">
    <property type="entry name" value="PEPTIDYL-PROLYL CIS-TRANS ISOMERASE-RELATED"/>
    <property type="match status" value="1"/>
</dbReference>
<dbReference type="Pfam" id="PF00160">
    <property type="entry name" value="Pro_isomerase"/>
    <property type="match status" value="1"/>
</dbReference>
<evidence type="ECO:0000259" key="6">
    <source>
        <dbReference type="PROSITE" id="PS50072"/>
    </source>
</evidence>
<dbReference type="SUPFAM" id="SSF50891">
    <property type="entry name" value="Cyclophilin-like"/>
    <property type="match status" value="1"/>
</dbReference>
<dbReference type="InterPro" id="IPR029000">
    <property type="entry name" value="Cyclophilin-like_dom_sf"/>
</dbReference>
<dbReference type="PROSITE" id="PS51257">
    <property type="entry name" value="PROKAR_LIPOPROTEIN"/>
    <property type="match status" value="1"/>
</dbReference>
<evidence type="ECO:0000313" key="7">
    <source>
        <dbReference type="EMBL" id="GIQ62925.1"/>
    </source>
</evidence>
<comment type="similarity">
    <text evidence="5">Belongs to the cyclophilin-type PPIase family.</text>
</comment>
<dbReference type="Proteomes" id="UP000680304">
    <property type="component" value="Unassembled WGS sequence"/>
</dbReference>
<comment type="caution">
    <text evidence="7">The sequence shown here is derived from an EMBL/GenBank/DDBJ whole genome shotgun (WGS) entry which is preliminary data.</text>
</comment>
<reference evidence="7 8" key="1">
    <citation type="submission" date="2021-04" db="EMBL/GenBank/DDBJ databases">
        <title>Draft genome sequence of Paenibacillus cisolokensis, LC2-13A.</title>
        <authorList>
            <person name="Uke A."/>
            <person name="Chhe C."/>
            <person name="Baramee S."/>
            <person name="Kosugi A."/>
        </authorList>
    </citation>
    <scope>NUCLEOTIDE SEQUENCE [LARGE SCALE GENOMIC DNA]</scope>
    <source>
        <strain evidence="7 8">LC2-13A</strain>
    </source>
</reference>
<dbReference type="EMBL" id="BOVJ01000048">
    <property type="protein sequence ID" value="GIQ62925.1"/>
    <property type="molecule type" value="Genomic_DNA"/>
</dbReference>
<dbReference type="InterPro" id="IPR044666">
    <property type="entry name" value="Cyclophilin_A-like"/>
</dbReference>
<evidence type="ECO:0000256" key="5">
    <source>
        <dbReference type="RuleBase" id="RU363019"/>
    </source>
</evidence>
<protein>
    <recommendedName>
        <fullName evidence="5">Peptidyl-prolyl cis-trans isomerase</fullName>
        <shortName evidence="5">PPIase</shortName>
        <ecNumber evidence="5">5.2.1.8</ecNumber>
    </recommendedName>
</protein>
<dbReference type="InterPro" id="IPR002130">
    <property type="entry name" value="Cyclophilin-type_PPIase_dom"/>
</dbReference>
<name>A0ABQ4N407_9BACL</name>
<proteinExistence type="inferred from homology"/>
<evidence type="ECO:0000256" key="2">
    <source>
        <dbReference type="ARBA" id="ARBA00002388"/>
    </source>
</evidence>
<gene>
    <name evidence="7" type="ORF">PACILC2_14930</name>
</gene>
<feature type="domain" description="PPIase cyclophilin-type" evidence="6">
    <location>
        <begin position="69"/>
        <end position="218"/>
    </location>
</feature>
<dbReference type="PRINTS" id="PR00153">
    <property type="entry name" value="CSAPPISMRASE"/>
</dbReference>